<feature type="transmembrane region" description="Helical" evidence="1">
    <location>
        <begin position="45"/>
        <end position="67"/>
    </location>
</feature>
<feature type="transmembrane region" description="Helical" evidence="1">
    <location>
        <begin position="330"/>
        <end position="356"/>
    </location>
</feature>
<dbReference type="InterPro" id="IPR050879">
    <property type="entry name" value="Acyltransferase_3"/>
</dbReference>
<organism evidence="3 4">
    <name type="scientific">Dyadobacter pollutisoli</name>
    <dbReference type="NCBI Taxonomy" id="2910158"/>
    <lineage>
        <taxon>Bacteria</taxon>
        <taxon>Pseudomonadati</taxon>
        <taxon>Bacteroidota</taxon>
        <taxon>Cytophagia</taxon>
        <taxon>Cytophagales</taxon>
        <taxon>Spirosomataceae</taxon>
        <taxon>Dyadobacter</taxon>
    </lineage>
</organism>
<accession>A0A9E8NEL2</accession>
<dbReference type="GO" id="GO:0016020">
    <property type="term" value="C:membrane"/>
    <property type="evidence" value="ECO:0007669"/>
    <property type="project" value="TreeGrafter"/>
</dbReference>
<dbReference type="InterPro" id="IPR002656">
    <property type="entry name" value="Acyl_transf_3_dom"/>
</dbReference>
<feature type="transmembrane region" description="Helical" evidence="1">
    <location>
        <begin position="88"/>
        <end position="111"/>
    </location>
</feature>
<keyword evidence="3" id="KW-0012">Acyltransferase</keyword>
<dbReference type="AlphaFoldDB" id="A0A9E8NEL2"/>
<name>A0A9E8NEL2_9BACT</name>
<evidence type="ECO:0000256" key="1">
    <source>
        <dbReference type="SAM" id="Phobius"/>
    </source>
</evidence>
<dbReference type="GO" id="GO:0000271">
    <property type="term" value="P:polysaccharide biosynthetic process"/>
    <property type="evidence" value="ECO:0007669"/>
    <property type="project" value="TreeGrafter"/>
</dbReference>
<feature type="transmembrane region" description="Helical" evidence="1">
    <location>
        <begin position="199"/>
        <end position="219"/>
    </location>
</feature>
<dbReference type="Proteomes" id="UP001164653">
    <property type="component" value="Chromosome"/>
</dbReference>
<dbReference type="GO" id="GO:0016747">
    <property type="term" value="F:acyltransferase activity, transferring groups other than amino-acyl groups"/>
    <property type="evidence" value="ECO:0007669"/>
    <property type="project" value="InterPro"/>
</dbReference>
<proteinExistence type="predicted"/>
<feature type="domain" description="Acyltransferase 3" evidence="2">
    <location>
        <begin position="15"/>
        <end position="348"/>
    </location>
</feature>
<feature type="transmembrane region" description="Helical" evidence="1">
    <location>
        <begin position="175"/>
        <end position="193"/>
    </location>
</feature>
<reference evidence="3" key="1">
    <citation type="submission" date="2022-11" db="EMBL/GenBank/DDBJ databases">
        <title>Dyadobacter pollutisoli sp. nov., isolated from plastic dumped soil.</title>
        <authorList>
            <person name="Kim J.M."/>
            <person name="Kim K.R."/>
            <person name="Lee J.K."/>
            <person name="Hao L."/>
            <person name="Jeon C.O."/>
        </authorList>
    </citation>
    <scope>NUCLEOTIDE SEQUENCE</scope>
    <source>
        <strain evidence="3">U1</strain>
    </source>
</reference>
<feature type="transmembrane region" description="Helical" evidence="1">
    <location>
        <begin position="292"/>
        <end position="310"/>
    </location>
</feature>
<evidence type="ECO:0000259" key="2">
    <source>
        <dbReference type="Pfam" id="PF01757"/>
    </source>
</evidence>
<protein>
    <submittedName>
        <fullName evidence="3">Acyltransferase</fullName>
    </submittedName>
</protein>
<dbReference type="PANTHER" id="PTHR23028">
    <property type="entry name" value="ACETYLTRANSFERASE"/>
    <property type="match status" value="1"/>
</dbReference>
<keyword evidence="1" id="KW-0812">Transmembrane</keyword>
<feature type="transmembrane region" description="Helical" evidence="1">
    <location>
        <begin position="231"/>
        <end position="250"/>
    </location>
</feature>
<dbReference type="RefSeq" id="WP_244819341.1">
    <property type="nucleotide sequence ID" value="NZ_CP112998.1"/>
</dbReference>
<keyword evidence="1" id="KW-1133">Transmembrane helix</keyword>
<evidence type="ECO:0000313" key="3">
    <source>
        <dbReference type="EMBL" id="WAC13551.1"/>
    </source>
</evidence>
<dbReference type="PANTHER" id="PTHR23028:SF53">
    <property type="entry name" value="ACYL_TRANSF_3 DOMAIN-CONTAINING PROTEIN"/>
    <property type="match status" value="1"/>
</dbReference>
<feature type="transmembrane region" description="Helical" evidence="1">
    <location>
        <begin position="262"/>
        <end position="280"/>
    </location>
</feature>
<dbReference type="Pfam" id="PF01757">
    <property type="entry name" value="Acyl_transf_3"/>
    <property type="match status" value="1"/>
</dbReference>
<feature type="transmembrane region" description="Helical" evidence="1">
    <location>
        <begin position="146"/>
        <end position="168"/>
    </location>
</feature>
<gene>
    <name evidence="3" type="ORF">ON006_06255</name>
</gene>
<feature type="transmembrane region" description="Helical" evidence="1">
    <location>
        <begin position="12"/>
        <end position="33"/>
    </location>
</feature>
<sequence length="394" mass="45210">MRDQSINKTSGYFPQLDGLRALAISLVIAFHWLPENLPVQSLSTGPFGVTLFFVLSGFLITGILLKARSSLATQGFAHVYRSFMIRRMLRIFPVYYFVLLIVWVAQFLYFLPPIETEFYEHPLYYLAYCSNFLIDKFNNWSDVLSIYWTLAVEEQFYIFWPILILKIATRHLKKVIIACIAMGILSRFVLEILGHGGGVLMPTCLDSFGLGALWSVVLLQEDKTEKFVRQIHWLTLISAALFILFCFYLQDSIFKVLLFRTSMSFLSLYLVVTASFKNGFQSVAGKVFGNKYIGLLGKISYGIYVYHMLVPDFLMPTLINFSRRVLHLKIALSPTWFAVASLSLLLATATSSWLLLEVPFRRLKNRFQVQPGDSNGYIGYREEIAMKIGKYIRV</sequence>
<evidence type="ECO:0000313" key="4">
    <source>
        <dbReference type="Proteomes" id="UP001164653"/>
    </source>
</evidence>
<keyword evidence="3" id="KW-0808">Transferase</keyword>
<dbReference type="EMBL" id="CP112998">
    <property type="protein sequence ID" value="WAC13551.1"/>
    <property type="molecule type" value="Genomic_DNA"/>
</dbReference>
<dbReference type="KEGG" id="dpf:ON006_06255"/>
<keyword evidence="1" id="KW-0472">Membrane</keyword>
<keyword evidence="4" id="KW-1185">Reference proteome</keyword>